<dbReference type="AlphaFoldDB" id="A0A6H1ZJ64"/>
<reference evidence="1" key="1">
    <citation type="submission" date="2020-03" db="EMBL/GenBank/DDBJ databases">
        <title>The deep terrestrial virosphere.</title>
        <authorList>
            <person name="Holmfeldt K."/>
            <person name="Nilsson E."/>
            <person name="Simone D."/>
            <person name="Lopez-Fernandez M."/>
            <person name="Wu X."/>
            <person name="de Brujin I."/>
            <person name="Lundin D."/>
            <person name="Andersson A."/>
            <person name="Bertilsson S."/>
            <person name="Dopson M."/>
        </authorList>
    </citation>
    <scope>NUCLEOTIDE SEQUENCE</scope>
    <source>
        <strain evidence="2">MM415B01374</strain>
        <strain evidence="1">TM448A00646</strain>
        <strain evidence="3">TM448B00781</strain>
    </source>
</reference>
<dbReference type="EMBL" id="MT141351">
    <property type="protein sequence ID" value="QJA59021.1"/>
    <property type="molecule type" value="Genomic_DNA"/>
</dbReference>
<evidence type="ECO:0000313" key="2">
    <source>
        <dbReference type="EMBL" id="QJA59021.1"/>
    </source>
</evidence>
<dbReference type="EMBL" id="MT144657">
    <property type="protein sequence ID" value="QJH96623.1"/>
    <property type="molecule type" value="Genomic_DNA"/>
</dbReference>
<name>A0A6H1ZJ64_9ZZZZ</name>
<dbReference type="EMBL" id="MT144039">
    <property type="protein sequence ID" value="QJA47305.1"/>
    <property type="molecule type" value="Genomic_DNA"/>
</dbReference>
<organism evidence="1">
    <name type="scientific">viral metagenome</name>
    <dbReference type="NCBI Taxonomy" id="1070528"/>
    <lineage>
        <taxon>unclassified sequences</taxon>
        <taxon>metagenomes</taxon>
        <taxon>organismal metagenomes</taxon>
    </lineage>
</organism>
<evidence type="ECO:0000313" key="3">
    <source>
        <dbReference type="EMBL" id="QJH96623.1"/>
    </source>
</evidence>
<evidence type="ECO:0000313" key="1">
    <source>
        <dbReference type="EMBL" id="QJA47305.1"/>
    </source>
</evidence>
<sequence>MPWLGLNAWQLRAFRNGMGQGAMDLTEFEPIESAPRDGTLVVLACYGHPEFGAHVMGWSRVNCRWEGRVFALMRKVPSWWDESQPQPTHYKIVN</sequence>
<protein>
    <submittedName>
        <fullName evidence="1">Uncharacterized protein</fullName>
    </submittedName>
</protein>
<proteinExistence type="predicted"/>
<accession>A0A6H1ZJ64</accession>
<gene>
    <name evidence="2" type="ORF">MM415B01374_0011</name>
    <name evidence="1" type="ORF">TM448A00646_0011</name>
    <name evidence="3" type="ORF">TM448B00781_0011</name>
</gene>